<evidence type="ECO:0000313" key="1">
    <source>
        <dbReference type="EMBL" id="KAH7644010.1"/>
    </source>
</evidence>
<proteinExistence type="predicted"/>
<reference evidence="1" key="2">
    <citation type="journal article" date="2021" name="World Allergy Organ. J.">
        <title>Chromosome-level assembly of Dermatophagoides farinae genome and transcriptome reveals two novel allergens Der f 37 and Der f 39.</title>
        <authorList>
            <person name="Chen J."/>
            <person name="Cai Z."/>
            <person name="Fan D."/>
            <person name="Hu J."/>
            <person name="Hou Y."/>
            <person name="He Y."/>
            <person name="Zhang Z."/>
            <person name="Zhao Z."/>
            <person name="Gao P."/>
            <person name="Hu W."/>
            <person name="Sun J."/>
            <person name="Li J."/>
            <person name="Ji K."/>
        </authorList>
    </citation>
    <scope>NUCLEOTIDE SEQUENCE</scope>
    <source>
        <strain evidence="1">JKM2019</strain>
    </source>
</reference>
<dbReference type="EMBL" id="SDOV01000002">
    <property type="protein sequence ID" value="KAH7644010.1"/>
    <property type="molecule type" value="Genomic_DNA"/>
</dbReference>
<dbReference type="AlphaFoldDB" id="A0A9D4P3D2"/>
<reference evidence="1" key="1">
    <citation type="submission" date="2020-06" db="EMBL/GenBank/DDBJ databases">
        <authorList>
            <person name="Ji K."/>
            <person name="Li J."/>
        </authorList>
    </citation>
    <scope>NUCLEOTIDE SEQUENCE</scope>
    <source>
        <strain evidence="1">JKM2019</strain>
        <tissue evidence="1">Whole body</tissue>
    </source>
</reference>
<protein>
    <submittedName>
        <fullName evidence="1">Uncharacterized protein</fullName>
    </submittedName>
</protein>
<sequence length="93" mass="11028">MYRTFVNKYDVDGLERIKSQIEEFRNAVSNLGPRYIDNTSQMVWKIADKFWKKESEIISAECRSLDDLVERVKKAHRHAITWAQRSAEHKLSD</sequence>
<accession>A0A9D4P3D2</accession>
<gene>
    <name evidence="1" type="ORF">HUG17_6372</name>
</gene>
<name>A0A9D4P3D2_DERFA</name>
<dbReference type="Proteomes" id="UP000828236">
    <property type="component" value="Unassembled WGS sequence"/>
</dbReference>
<organism evidence="1">
    <name type="scientific">Dermatophagoides farinae</name>
    <name type="common">American house dust mite</name>
    <dbReference type="NCBI Taxonomy" id="6954"/>
    <lineage>
        <taxon>Eukaryota</taxon>
        <taxon>Metazoa</taxon>
        <taxon>Ecdysozoa</taxon>
        <taxon>Arthropoda</taxon>
        <taxon>Chelicerata</taxon>
        <taxon>Arachnida</taxon>
        <taxon>Acari</taxon>
        <taxon>Acariformes</taxon>
        <taxon>Sarcoptiformes</taxon>
        <taxon>Astigmata</taxon>
        <taxon>Psoroptidia</taxon>
        <taxon>Analgoidea</taxon>
        <taxon>Pyroglyphidae</taxon>
        <taxon>Dermatophagoidinae</taxon>
        <taxon>Dermatophagoides</taxon>
    </lineage>
</organism>
<comment type="caution">
    <text evidence="1">The sequence shown here is derived from an EMBL/GenBank/DDBJ whole genome shotgun (WGS) entry which is preliminary data.</text>
</comment>